<evidence type="ECO:0000313" key="2">
    <source>
        <dbReference type="Proteomes" id="UP000050761"/>
    </source>
</evidence>
<dbReference type="EMBL" id="UZAH01001214">
    <property type="protein sequence ID" value="VDO19581.1"/>
    <property type="molecule type" value="Genomic_DNA"/>
</dbReference>
<evidence type="ECO:0000313" key="3">
    <source>
        <dbReference type="WBParaSite" id="HPBE_0000119801-mRNA-1"/>
    </source>
</evidence>
<proteinExistence type="predicted"/>
<evidence type="ECO:0000313" key="1">
    <source>
        <dbReference type="EMBL" id="VDO19581.1"/>
    </source>
</evidence>
<name>A0A183F4V6_HELPZ</name>
<dbReference type="AlphaFoldDB" id="A0A183F4V6"/>
<accession>A0A3P7TEZ0</accession>
<reference evidence="3" key="2">
    <citation type="submission" date="2019-09" db="UniProtKB">
        <authorList>
            <consortium name="WormBaseParasite"/>
        </authorList>
    </citation>
    <scope>IDENTIFICATION</scope>
</reference>
<dbReference type="Proteomes" id="UP000050761">
    <property type="component" value="Unassembled WGS sequence"/>
</dbReference>
<protein>
    <submittedName>
        <fullName evidence="3">Transposase</fullName>
    </submittedName>
</protein>
<dbReference type="WBParaSite" id="HPBE_0000119801-mRNA-1">
    <property type="protein sequence ID" value="HPBE_0000119801-mRNA-1"/>
    <property type="gene ID" value="HPBE_0000119801"/>
</dbReference>
<sequence length="120" mass="13486">MTIDTSKRGFALAFGDLDYPARKVSDRKKDIHKRSITRVDIDWSTSGRLHDIHRKIDNIDRYRLVDFRFVFSDRLVMHGRGRVRHVYGSPCRVADVFGTSTASSGMLADVLGTSTASPGT</sequence>
<organism evidence="2 3">
    <name type="scientific">Heligmosomoides polygyrus</name>
    <name type="common">Parasitic roundworm</name>
    <dbReference type="NCBI Taxonomy" id="6339"/>
    <lineage>
        <taxon>Eukaryota</taxon>
        <taxon>Metazoa</taxon>
        <taxon>Ecdysozoa</taxon>
        <taxon>Nematoda</taxon>
        <taxon>Chromadorea</taxon>
        <taxon>Rhabditida</taxon>
        <taxon>Rhabditina</taxon>
        <taxon>Rhabditomorpha</taxon>
        <taxon>Strongyloidea</taxon>
        <taxon>Heligmosomidae</taxon>
        <taxon>Heligmosomoides</taxon>
    </lineage>
</organism>
<reference evidence="1 2" key="1">
    <citation type="submission" date="2018-11" db="EMBL/GenBank/DDBJ databases">
        <authorList>
            <consortium name="Pathogen Informatics"/>
        </authorList>
    </citation>
    <scope>NUCLEOTIDE SEQUENCE [LARGE SCALE GENOMIC DNA]</scope>
</reference>
<gene>
    <name evidence="1" type="ORF">HPBE_LOCUS1199</name>
</gene>
<keyword evidence="2" id="KW-1185">Reference proteome</keyword>
<accession>A0A183F4V6</accession>